<sequence>MSEGGRPSSAPFYRRNRRRQAARAIWDAPAKETPMATNTAIRSSVWLGSNSVWAPPVPARGSSRGITGVTDGLVLTDGGDTISDVGARVAVGTVGNTTIGASLVGVGTTTTVLVGTGVEVGPTGVDVLVGVAVGAVPVAVGVVVGGTDVAVVVAVDVAVAVTVGVFVGGTGVLVGVAVGVCVGVGPEQGGKLSDFSGLSVRSATTSTSTIKEFARGATLNVLRGPYGNSPCFPTAISTTTVVAAPGTGVKSADPPWDGGMCCVRIRGML</sequence>
<comment type="caution">
    <text evidence="1">The sequence shown here is derived from an EMBL/GenBank/DDBJ whole genome shotgun (WGS) entry which is preliminary data.</text>
</comment>
<gene>
    <name evidence="1" type="ORF">A2Z24_00130</name>
</gene>
<proteinExistence type="predicted"/>
<organism evidence="1 2">
    <name type="scientific">Candidatus Woykebacteria bacterium RBG_16_44_10</name>
    <dbReference type="NCBI Taxonomy" id="1802597"/>
    <lineage>
        <taxon>Bacteria</taxon>
        <taxon>Candidatus Woykeibacteriota</taxon>
    </lineage>
</organism>
<protein>
    <submittedName>
        <fullName evidence="1">Uncharacterized protein</fullName>
    </submittedName>
</protein>
<evidence type="ECO:0000313" key="1">
    <source>
        <dbReference type="EMBL" id="OGY26559.1"/>
    </source>
</evidence>
<dbReference type="STRING" id="1802597.A2Z24_00130"/>
<dbReference type="AlphaFoldDB" id="A0A1G1WFR9"/>
<accession>A0A1G1WFR9</accession>
<dbReference type="EMBL" id="MHCT01000004">
    <property type="protein sequence ID" value="OGY26559.1"/>
    <property type="molecule type" value="Genomic_DNA"/>
</dbReference>
<dbReference type="Proteomes" id="UP000177588">
    <property type="component" value="Unassembled WGS sequence"/>
</dbReference>
<evidence type="ECO:0000313" key="2">
    <source>
        <dbReference type="Proteomes" id="UP000177588"/>
    </source>
</evidence>
<name>A0A1G1WFR9_9BACT</name>
<reference evidence="1 2" key="1">
    <citation type="journal article" date="2016" name="Nat. Commun.">
        <title>Thousands of microbial genomes shed light on interconnected biogeochemical processes in an aquifer system.</title>
        <authorList>
            <person name="Anantharaman K."/>
            <person name="Brown C.T."/>
            <person name="Hug L.A."/>
            <person name="Sharon I."/>
            <person name="Castelle C.J."/>
            <person name="Probst A.J."/>
            <person name="Thomas B.C."/>
            <person name="Singh A."/>
            <person name="Wilkins M.J."/>
            <person name="Karaoz U."/>
            <person name="Brodie E.L."/>
            <person name="Williams K.H."/>
            <person name="Hubbard S.S."/>
            <person name="Banfield J.F."/>
        </authorList>
    </citation>
    <scope>NUCLEOTIDE SEQUENCE [LARGE SCALE GENOMIC DNA]</scope>
</reference>